<dbReference type="AlphaFoldDB" id="A0A0F5JT15"/>
<protein>
    <submittedName>
        <fullName evidence="1">Uncharacterized protein</fullName>
    </submittedName>
</protein>
<evidence type="ECO:0000313" key="1">
    <source>
        <dbReference type="EMBL" id="KKB60770.1"/>
    </source>
</evidence>
<feature type="non-terminal residue" evidence="1">
    <location>
        <position position="1"/>
    </location>
</feature>
<gene>
    <name evidence="1" type="ORF">WM40_27275</name>
</gene>
<dbReference type="RefSeq" id="WP_046154682.1">
    <property type="nucleotide sequence ID" value="NZ_LAQU01000224.1"/>
</dbReference>
<keyword evidence="2" id="KW-1185">Reference proteome</keyword>
<organism evidence="1 2">
    <name type="scientific">Robbsia andropogonis</name>
    <dbReference type="NCBI Taxonomy" id="28092"/>
    <lineage>
        <taxon>Bacteria</taxon>
        <taxon>Pseudomonadati</taxon>
        <taxon>Pseudomonadota</taxon>
        <taxon>Betaproteobacteria</taxon>
        <taxon>Burkholderiales</taxon>
        <taxon>Burkholderiaceae</taxon>
        <taxon>Robbsia</taxon>
    </lineage>
</organism>
<reference evidence="1 2" key="1">
    <citation type="submission" date="2015-03" db="EMBL/GenBank/DDBJ databases">
        <title>Draft Genome Sequence of Burkholderia andropogonis type strain ICMP2807, isolated from Sorghum bicolor.</title>
        <authorList>
            <person name="Lopes-Santos L."/>
            <person name="Castro D.B."/>
            <person name="Ottoboni L.M."/>
            <person name="Park D."/>
            <person name="Weirc B.S."/>
            <person name="Destefano S.A."/>
        </authorList>
    </citation>
    <scope>NUCLEOTIDE SEQUENCE [LARGE SCALE GENOMIC DNA]</scope>
    <source>
        <strain evidence="1 2">ICMP2807</strain>
    </source>
</reference>
<dbReference type="EMBL" id="LAQU01000224">
    <property type="protein sequence ID" value="KKB60770.1"/>
    <property type="molecule type" value="Genomic_DNA"/>
</dbReference>
<name>A0A0F5JT15_9BURK</name>
<sequence length="245" mass="26977">TLFVVSEPALSTLTRRNHVLAWVLREAESLALSAIRRHKLGPDQDWIHARVGLLERASRTRMLREVMLSPAGRRRPGAAATRDARKGLSPLYRMAADSMLLFEGVERMDEDAIRSILSNTLVAQLEDWQKLELATALSAAEALALEMGERIRWKGSIAGGSEIVAVGRYRIRWQNALPKREAEHLDPSEAMIRETAEALSAGMGLARADVSIRDAETGIDVAHFECKWFGSPLSASAAIVDAISQ</sequence>
<accession>A0A0F5JT15</accession>
<proteinExistence type="predicted"/>
<comment type="caution">
    <text evidence="1">The sequence shown here is derived from an EMBL/GenBank/DDBJ whole genome shotgun (WGS) entry which is preliminary data.</text>
</comment>
<dbReference type="Proteomes" id="UP000033618">
    <property type="component" value="Unassembled WGS sequence"/>
</dbReference>
<evidence type="ECO:0000313" key="2">
    <source>
        <dbReference type="Proteomes" id="UP000033618"/>
    </source>
</evidence>
<feature type="non-terminal residue" evidence="1">
    <location>
        <position position="245"/>
    </location>
</feature>